<evidence type="ECO:0000256" key="11">
    <source>
        <dbReference type="ARBA" id="ARBA00022989"/>
    </source>
</evidence>
<dbReference type="PRINTS" id="PR00344">
    <property type="entry name" value="BCTRLSENSOR"/>
</dbReference>
<dbReference type="InterPro" id="IPR003594">
    <property type="entry name" value="HATPase_dom"/>
</dbReference>
<feature type="transmembrane region" description="Helical" evidence="15">
    <location>
        <begin position="133"/>
        <end position="158"/>
    </location>
</feature>
<dbReference type="PIRSF" id="PIRSF037532">
    <property type="entry name" value="STHK_NtrY"/>
    <property type="match status" value="1"/>
</dbReference>
<protein>
    <recommendedName>
        <fullName evidence="3">histidine kinase</fullName>
        <ecNumber evidence="3">2.7.13.3</ecNumber>
    </recommendedName>
</protein>
<dbReference type="Gene3D" id="1.10.287.130">
    <property type="match status" value="1"/>
</dbReference>
<dbReference type="SUPFAM" id="SSF55874">
    <property type="entry name" value="ATPase domain of HSP90 chaperone/DNA topoisomerase II/histidine kinase"/>
    <property type="match status" value="1"/>
</dbReference>
<dbReference type="InterPro" id="IPR000014">
    <property type="entry name" value="PAS"/>
</dbReference>
<dbReference type="SMART" id="SM00091">
    <property type="entry name" value="PAS"/>
    <property type="match status" value="1"/>
</dbReference>
<dbReference type="InterPro" id="IPR004358">
    <property type="entry name" value="Sig_transdc_His_kin-like_C"/>
</dbReference>
<keyword evidence="13 15" id="KW-0472">Membrane</keyword>
<feature type="compositionally biased region" description="Polar residues" evidence="14">
    <location>
        <begin position="1"/>
        <end position="13"/>
    </location>
</feature>
<evidence type="ECO:0000256" key="10">
    <source>
        <dbReference type="ARBA" id="ARBA00022840"/>
    </source>
</evidence>
<dbReference type="InterPro" id="IPR036097">
    <property type="entry name" value="HisK_dim/P_sf"/>
</dbReference>
<dbReference type="EMBL" id="OUNR01000001">
    <property type="protein sequence ID" value="SPP63170.1"/>
    <property type="molecule type" value="Genomic_DNA"/>
</dbReference>
<evidence type="ECO:0000313" key="20">
    <source>
        <dbReference type="Proteomes" id="UP000248168"/>
    </source>
</evidence>
<dbReference type="PANTHER" id="PTHR42878:SF7">
    <property type="entry name" value="SENSOR HISTIDINE KINASE GLRK"/>
    <property type="match status" value="1"/>
</dbReference>
<dbReference type="InterPro" id="IPR035965">
    <property type="entry name" value="PAS-like_dom_sf"/>
</dbReference>
<dbReference type="PROSITE" id="PS50109">
    <property type="entry name" value="HIS_KIN"/>
    <property type="match status" value="1"/>
</dbReference>
<dbReference type="InterPro" id="IPR003660">
    <property type="entry name" value="HAMP_dom"/>
</dbReference>
<evidence type="ECO:0000256" key="3">
    <source>
        <dbReference type="ARBA" id="ARBA00012438"/>
    </source>
</evidence>
<dbReference type="Pfam" id="PF02518">
    <property type="entry name" value="HATPase_c"/>
    <property type="match status" value="1"/>
</dbReference>
<dbReference type="CDD" id="cd00082">
    <property type="entry name" value="HisKA"/>
    <property type="match status" value="1"/>
</dbReference>
<dbReference type="GO" id="GO:0000156">
    <property type="term" value="F:phosphorelay response regulator activity"/>
    <property type="evidence" value="ECO:0007669"/>
    <property type="project" value="TreeGrafter"/>
</dbReference>
<dbReference type="GO" id="GO:0030295">
    <property type="term" value="F:protein kinase activator activity"/>
    <property type="evidence" value="ECO:0007669"/>
    <property type="project" value="TreeGrafter"/>
</dbReference>
<dbReference type="InterPro" id="IPR003661">
    <property type="entry name" value="HisK_dim/P_dom"/>
</dbReference>
<gene>
    <name evidence="19" type="ORF">NITLEN_10256</name>
</gene>
<dbReference type="Pfam" id="PF19312">
    <property type="entry name" value="NtrY_N"/>
    <property type="match status" value="1"/>
</dbReference>
<dbReference type="GO" id="GO:0005886">
    <property type="term" value="C:plasma membrane"/>
    <property type="evidence" value="ECO:0007669"/>
    <property type="project" value="UniProtKB-SubCell"/>
</dbReference>
<keyword evidence="8" id="KW-0547">Nucleotide-binding</keyword>
<evidence type="ECO:0000256" key="1">
    <source>
        <dbReference type="ARBA" id="ARBA00000085"/>
    </source>
</evidence>
<dbReference type="EC" id="2.7.13.3" evidence="3"/>
<evidence type="ECO:0000256" key="4">
    <source>
        <dbReference type="ARBA" id="ARBA00022475"/>
    </source>
</evidence>
<dbReference type="SMART" id="SM00304">
    <property type="entry name" value="HAMP"/>
    <property type="match status" value="1"/>
</dbReference>
<evidence type="ECO:0000256" key="8">
    <source>
        <dbReference type="ARBA" id="ARBA00022741"/>
    </source>
</evidence>
<sequence>MPDSEQPSRSLSSAGPGLAERRVSGIESSGSAASGKPPRSNEPERKAPQLRPVWFVLILLIPSLALTFYYSQMAVPGGGEADSFLPTTSYAFVLLLLNLDLIGFVVLTLLLSRNLIKAYFERRHRLVGSGFRTKLIAAFIGFSLIPTILLAIVASGLVNKAVDVWFSDQIDRVMKDSYEVARMQHAGHIALAVNSARAIGQELFREDMLMSEQRDLLIAAMARKRMEYGVAGIEVFSSKMETLTKALDADIPAGVLDLPVSQLVLQVINGKQEFTSVQEAQTGRLVRAGVPVAAGNNRGELAGVVVVEAYVPESLLTKMEGIGRQYEEYKQIKAMKNPIKAGAYLFVAVVTVMILFSATWFGFYVARSITVPIQRLAEATEAVAQGDLSVKIDAKATDEIGTLIESFNRMTGDLQGSKFKLEDANRSLRQTNVELDRRRAYIETVVETIAAGLLSIDRNGIITTFNPSGERILGLSADRIRDRPANEVFKEFGLDVFQAVYDRMQADARDDWSLEGQVDVQGKPVKIRLNGSRMRDEANKDLGYVLIFDDLTELIKAQKVAAWQEVARRVAHEIKNPLTPIQLSAQRLRKKFFEKSPDFDKIFDEATNVIVTEVGSLKHMVDEFSKFARLPAPQMARQSLNEVIEEVLTLYRAAHKDIAFCVELDEDLPVLNFDREQLKRVCVNLFDNAIQAMNHTGRVWVSTKYDTKRKRAIVSVADEGIGITLEDQEKLFVPYFTRKKTGTGLGLAIVRRIITDHDGQIQASNNQPKGAVFTFDLPV</sequence>
<dbReference type="InterPro" id="IPR017232">
    <property type="entry name" value="NtrY"/>
</dbReference>
<evidence type="ECO:0000256" key="2">
    <source>
        <dbReference type="ARBA" id="ARBA00004651"/>
    </source>
</evidence>
<dbReference type="NCBIfam" id="TIGR00229">
    <property type="entry name" value="sensory_box"/>
    <property type="match status" value="1"/>
</dbReference>
<reference evidence="20" key="1">
    <citation type="submission" date="2018-04" db="EMBL/GenBank/DDBJ databases">
        <authorList>
            <person name="Lucker S."/>
            <person name="Sakoula D."/>
        </authorList>
    </citation>
    <scope>NUCLEOTIDE SEQUENCE [LARGE SCALE GENOMIC DNA]</scope>
</reference>
<evidence type="ECO:0000256" key="7">
    <source>
        <dbReference type="ARBA" id="ARBA00022692"/>
    </source>
</evidence>
<accession>A0A330L0A7</accession>
<evidence type="ECO:0000256" key="6">
    <source>
        <dbReference type="ARBA" id="ARBA00022679"/>
    </source>
</evidence>
<evidence type="ECO:0000313" key="19">
    <source>
        <dbReference type="EMBL" id="SPP63170.1"/>
    </source>
</evidence>
<dbReference type="Pfam" id="PF00672">
    <property type="entry name" value="HAMP"/>
    <property type="match status" value="1"/>
</dbReference>
<evidence type="ECO:0000256" key="9">
    <source>
        <dbReference type="ARBA" id="ARBA00022777"/>
    </source>
</evidence>
<dbReference type="GO" id="GO:0005524">
    <property type="term" value="F:ATP binding"/>
    <property type="evidence" value="ECO:0007669"/>
    <property type="project" value="UniProtKB-KW"/>
</dbReference>
<dbReference type="GO" id="GO:0007234">
    <property type="term" value="P:osmosensory signaling via phosphorelay pathway"/>
    <property type="evidence" value="ECO:0007669"/>
    <property type="project" value="TreeGrafter"/>
</dbReference>
<organism evidence="19 20">
    <name type="scientific">Nitrospira lenta</name>
    <dbReference type="NCBI Taxonomy" id="1436998"/>
    <lineage>
        <taxon>Bacteria</taxon>
        <taxon>Pseudomonadati</taxon>
        <taxon>Nitrospirota</taxon>
        <taxon>Nitrospiria</taxon>
        <taxon>Nitrospirales</taxon>
        <taxon>Nitrospiraceae</taxon>
        <taxon>Nitrospira</taxon>
    </lineage>
</organism>
<dbReference type="GO" id="GO:0000155">
    <property type="term" value="F:phosphorelay sensor kinase activity"/>
    <property type="evidence" value="ECO:0007669"/>
    <property type="project" value="InterPro"/>
</dbReference>
<evidence type="ECO:0000256" key="15">
    <source>
        <dbReference type="SAM" id="Phobius"/>
    </source>
</evidence>
<evidence type="ECO:0000259" key="18">
    <source>
        <dbReference type="PROSITE" id="PS50885"/>
    </source>
</evidence>
<dbReference type="OrthoDB" id="9781147at2"/>
<dbReference type="Gene3D" id="6.10.340.10">
    <property type="match status" value="1"/>
</dbReference>
<keyword evidence="9 19" id="KW-0418">Kinase</keyword>
<evidence type="ECO:0000256" key="13">
    <source>
        <dbReference type="ARBA" id="ARBA00023136"/>
    </source>
</evidence>
<keyword evidence="10" id="KW-0067">ATP-binding</keyword>
<evidence type="ECO:0000256" key="14">
    <source>
        <dbReference type="SAM" id="MobiDB-lite"/>
    </source>
</evidence>
<feature type="domain" description="Histidine kinase" evidence="16">
    <location>
        <begin position="569"/>
        <end position="779"/>
    </location>
</feature>
<evidence type="ECO:0000256" key="5">
    <source>
        <dbReference type="ARBA" id="ARBA00022553"/>
    </source>
</evidence>
<feature type="transmembrane region" description="Helical" evidence="15">
    <location>
        <begin position="90"/>
        <end position="112"/>
    </location>
</feature>
<dbReference type="PROSITE" id="PS50885">
    <property type="entry name" value="HAMP"/>
    <property type="match status" value="1"/>
</dbReference>
<dbReference type="InterPro" id="IPR013767">
    <property type="entry name" value="PAS_fold"/>
</dbReference>
<keyword evidence="11 15" id="KW-1133">Transmembrane helix</keyword>
<feature type="transmembrane region" description="Helical" evidence="15">
    <location>
        <begin position="343"/>
        <end position="366"/>
    </location>
</feature>
<keyword evidence="5" id="KW-0597">Phosphoprotein</keyword>
<evidence type="ECO:0000259" key="17">
    <source>
        <dbReference type="PROSITE" id="PS50112"/>
    </source>
</evidence>
<comment type="subcellular location">
    <subcellularLocation>
        <location evidence="2">Cell membrane</location>
        <topology evidence="2">Multi-pass membrane protein</topology>
    </subcellularLocation>
</comment>
<dbReference type="SMART" id="SM00388">
    <property type="entry name" value="HisKA"/>
    <property type="match status" value="1"/>
</dbReference>
<name>A0A330L0A7_9BACT</name>
<dbReference type="CDD" id="cd06225">
    <property type="entry name" value="HAMP"/>
    <property type="match status" value="1"/>
</dbReference>
<feature type="domain" description="HAMP" evidence="18">
    <location>
        <begin position="367"/>
        <end position="419"/>
    </location>
</feature>
<evidence type="ECO:0000259" key="16">
    <source>
        <dbReference type="PROSITE" id="PS50109"/>
    </source>
</evidence>
<dbReference type="InterPro" id="IPR005467">
    <property type="entry name" value="His_kinase_dom"/>
</dbReference>
<dbReference type="SUPFAM" id="SSF158472">
    <property type="entry name" value="HAMP domain-like"/>
    <property type="match status" value="1"/>
</dbReference>
<dbReference type="PROSITE" id="PS50112">
    <property type="entry name" value="PAS"/>
    <property type="match status" value="1"/>
</dbReference>
<feature type="transmembrane region" description="Helical" evidence="15">
    <location>
        <begin position="53"/>
        <end position="70"/>
    </location>
</feature>
<dbReference type="PANTHER" id="PTHR42878">
    <property type="entry name" value="TWO-COMPONENT HISTIDINE KINASE"/>
    <property type="match status" value="1"/>
</dbReference>
<evidence type="ECO:0000256" key="12">
    <source>
        <dbReference type="ARBA" id="ARBA00023012"/>
    </source>
</evidence>
<dbReference type="CDD" id="cd00130">
    <property type="entry name" value="PAS"/>
    <property type="match status" value="1"/>
</dbReference>
<dbReference type="RefSeq" id="WP_121987744.1">
    <property type="nucleotide sequence ID" value="NZ_OUNR01000001.1"/>
</dbReference>
<dbReference type="Proteomes" id="UP000248168">
    <property type="component" value="Unassembled WGS sequence"/>
</dbReference>
<keyword evidence="20" id="KW-1185">Reference proteome</keyword>
<dbReference type="SUPFAM" id="SSF55785">
    <property type="entry name" value="PYP-like sensor domain (PAS domain)"/>
    <property type="match status" value="1"/>
</dbReference>
<comment type="catalytic activity">
    <reaction evidence="1">
        <text>ATP + protein L-histidine = ADP + protein N-phospho-L-histidine.</text>
        <dbReference type="EC" id="2.7.13.3"/>
    </reaction>
</comment>
<dbReference type="SMART" id="SM00387">
    <property type="entry name" value="HATPase_c"/>
    <property type="match status" value="1"/>
</dbReference>
<feature type="region of interest" description="Disordered" evidence="14">
    <location>
        <begin position="1"/>
        <end position="45"/>
    </location>
</feature>
<dbReference type="InterPro" id="IPR045671">
    <property type="entry name" value="NtrY-like_N"/>
</dbReference>
<feature type="domain" description="PAS" evidence="17">
    <location>
        <begin position="438"/>
        <end position="483"/>
    </location>
</feature>
<dbReference type="Gene3D" id="3.30.450.20">
    <property type="entry name" value="PAS domain"/>
    <property type="match status" value="1"/>
</dbReference>
<dbReference type="InParanoid" id="A0A330L0A7"/>
<dbReference type="Pfam" id="PF00512">
    <property type="entry name" value="HisKA"/>
    <property type="match status" value="1"/>
</dbReference>
<dbReference type="Pfam" id="PF00989">
    <property type="entry name" value="PAS"/>
    <property type="match status" value="1"/>
</dbReference>
<dbReference type="FunCoup" id="A0A330L0A7">
    <property type="interactions" value="267"/>
</dbReference>
<dbReference type="AlphaFoldDB" id="A0A330L0A7"/>
<dbReference type="GO" id="GO:0006355">
    <property type="term" value="P:regulation of DNA-templated transcription"/>
    <property type="evidence" value="ECO:0007669"/>
    <property type="project" value="InterPro"/>
</dbReference>
<keyword evidence="12" id="KW-0902">Two-component regulatory system</keyword>
<keyword evidence="4" id="KW-1003">Cell membrane</keyword>
<keyword evidence="6 19" id="KW-0808">Transferase</keyword>
<dbReference type="SUPFAM" id="SSF47384">
    <property type="entry name" value="Homodimeric domain of signal transducing histidine kinase"/>
    <property type="match status" value="1"/>
</dbReference>
<dbReference type="InterPro" id="IPR036890">
    <property type="entry name" value="HATPase_C_sf"/>
</dbReference>
<dbReference type="Gene3D" id="3.30.565.10">
    <property type="entry name" value="Histidine kinase-like ATPase, C-terminal domain"/>
    <property type="match status" value="1"/>
</dbReference>
<proteinExistence type="predicted"/>
<keyword evidence="7 15" id="KW-0812">Transmembrane</keyword>
<dbReference type="InterPro" id="IPR050351">
    <property type="entry name" value="BphY/WalK/GraS-like"/>
</dbReference>